<dbReference type="UniPathway" id="UPA00143"/>
<evidence type="ECO:0000256" key="2">
    <source>
        <dbReference type="ARBA" id="ARBA00004906"/>
    </source>
</evidence>
<dbReference type="GO" id="GO:0061630">
    <property type="term" value="F:ubiquitin protein ligase activity"/>
    <property type="evidence" value="ECO:0007669"/>
    <property type="project" value="UniProtKB-EC"/>
</dbReference>
<dbReference type="Pfam" id="PF04564">
    <property type="entry name" value="U-box"/>
    <property type="match status" value="1"/>
</dbReference>
<dbReference type="InterPro" id="IPR011989">
    <property type="entry name" value="ARM-like"/>
</dbReference>
<name>A0A176VFJ8_MARPO</name>
<dbReference type="InterPro" id="IPR052608">
    <property type="entry name" value="U-box_domain_protein"/>
</dbReference>
<evidence type="ECO:0000313" key="6">
    <source>
        <dbReference type="EMBL" id="OAE19674.1"/>
    </source>
</evidence>
<organism evidence="6 7">
    <name type="scientific">Marchantia polymorpha subsp. ruderalis</name>
    <dbReference type="NCBI Taxonomy" id="1480154"/>
    <lineage>
        <taxon>Eukaryota</taxon>
        <taxon>Viridiplantae</taxon>
        <taxon>Streptophyta</taxon>
        <taxon>Embryophyta</taxon>
        <taxon>Marchantiophyta</taxon>
        <taxon>Marchantiopsida</taxon>
        <taxon>Marchantiidae</taxon>
        <taxon>Marchantiales</taxon>
        <taxon>Marchantiaceae</taxon>
        <taxon>Marchantia</taxon>
    </lineage>
</organism>
<dbReference type="SUPFAM" id="SSF48371">
    <property type="entry name" value="ARM repeat"/>
    <property type="match status" value="2"/>
</dbReference>
<dbReference type="InterPro" id="IPR016024">
    <property type="entry name" value="ARM-type_fold"/>
</dbReference>
<dbReference type="EMBL" id="LVLJ01003800">
    <property type="protein sequence ID" value="OAE19674.1"/>
    <property type="molecule type" value="Genomic_DNA"/>
</dbReference>
<dbReference type="SMART" id="SM00185">
    <property type="entry name" value="ARM"/>
    <property type="match status" value="9"/>
</dbReference>
<evidence type="ECO:0000256" key="3">
    <source>
        <dbReference type="ARBA" id="ARBA00012483"/>
    </source>
</evidence>
<dbReference type="PROSITE" id="PS51698">
    <property type="entry name" value="U_BOX"/>
    <property type="match status" value="1"/>
</dbReference>
<dbReference type="GO" id="GO:0016567">
    <property type="term" value="P:protein ubiquitination"/>
    <property type="evidence" value="ECO:0007669"/>
    <property type="project" value="UniProtKB-UniPathway"/>
</dbReference>
<proteinExistence type="predicted"/>
<dbReference type="PROSITE" id="PS50176">
    <property type="entry name" value="ARM_REPEAT"/>
    <property type="match status" value="1"/>
</dbReference>
<evidence type="ECO:0000256" key="4">
    <source>
        <dbReference type="PROSITE-ProRule" id="PRU00259"/>
    </source>
</evidence>
<dbReference type="InterPro" id="IPR013083">
    <property type="entry name" value="Znf_RING/FYVE/PHD"/>
</dbReference>
<comment type="catalytic activity">
    <reaction evidence="1">
        <text>S-ubiquitinyl-[E2 ubiquitin-conjugating enzyme]-L-cysteine + [acceptor protein]-L-lysine = [E2 ubiquitin-conjugating enzyme]-L-cysteine + N(6)-ubiquitinyl-[acceptor protein]-L-lysine.</text>
        <dbReference type="EC" id="2.3.2.27"/>
    </reaction>
</comment>
<dbReference type="EC" id="2.3.2.27" evidence="3"/>
<feature type="repeat" description="ARM" evidence="4">
    <location>
        <begin position="579"/>
        <end position="621"/>
    </location>
</feature>
<dbReference type="Gene3D" id="1.25.10.10">
    <property type="entry name" value="Leucine-rich Repeat Variant"/>
    <property type="match status" value="4"/>
</dbReference>
<protein>
    <recommendedName>
        <fullName evidence="3">RING-type E3 ubiquitin transferase</fullName>
        <ecNumber evidence="3">2.3.2.27</ecNumber>
    </recommendedName>
</protein>
<dbReference type="SMART" id="SM00504">
    <property type="entry name" value="Ubox"/>
    <property type="match status" value="1"/>
</dbReference>
<dbReference type="SUPFAM" id="SSF57850">
    <property type="entry name" value="RING/U-box"/>
    <property type="match status" value="1"/>
</dbReference>
<evidence type="ECO:0000313" key="7">
    <source>
        <dbReference type="Proteomes" id="UP000077202"/>
    </source>
</evidence>
<accession>A0A176VFJ8</accession>
<dbReference type="AlphaFoldDB" id="A0A176VFJ8"/>
<gene>
    <name evidence="6" type="ORF">AXG93_1847s1370</name>
</gene>
<keyword evidence="7" id="KW-1185">Reference proteome</keyword>
<evidence type="ECO:0000259" key="5">
    <source>
        <dbReference type="PROSITE" id="PS51698"/>
    </source>
</evidence>
<dbReference type="CDD" id="cd16655">
    <property type="entry name" value="RING-Ubox_WDSUB1-like"/>
    <property type="match status" value="1"/>
</dbReference>
<dbReference type="Proteomes" id="UP000077202">
    <property type="component" value="Unassembled WGS sequence"/>
</dbReference>
<comment type="pathway">
    <text evidence="2">Protein modification; protein ubiquitination.</text>
</comment>
<dbReference type="InterPro" id="IPR003613">
    <property type="entry name" value="Ubox_domain"/>
</dbReference>
<dbReference type="Gene3D" id="3.30.40.10">
    <property type="entry name" value="Zinc/RING finger domain, C3HC4 (zinc finger)"/>
    <property type="match status" value="1"/>
</dbReference>
<feature type="domain" description="U-box" evidence="5">
    <location>
        <begin position="249"/>
        <end position="324"/>
    </location>
</feature>
<dbReference type="PANTHER" id="PTHR45958:SF18">
    <property type="entry name" value="U-BOX DOMAIN-CONTAINING PROTEIN"/>
    <property type="match status" value="1"/>
</dbReference>
<dbReference type="InterPro" id="IPR000225">
    <property type="entry name" value="Armadillo"/>
</dbReference>
<dbReference type="PANTHER" id="PTHR45958">
    <property type="entry name" value="RING-TYPE E3 UBIQUITIN TRANSFERASE"/>
    <property type="match status" value="1"/>
</dbReference>
<sequence>MDSPDERDVGTVILSISRAIHDSKQMAKEISVSKSNFLMLAFYLGELQMVVDELSNNDSQFLNSLPIRSELSQLEDVTDTIYRFTRACATRSRIFLLYKVADLLQSIRQLVKNLANGLSDLTDTLPTDLKEGFSEVQEKLYRASFFMEPGHQQLILEIEEGLSSHHVDEPYATSLLRKIAEIFTVPLSAAAELKLELLRDLENSKTAQDDPDHNELQDLCDLLNPAAVLADVRRLAVEDGAVARFGTLQINSSFICPITGQLMRDPVMLVEAGFTYEREAICEWFERGHNTCPDTGEALESLELVPNISLRQAITEFVERATRKSITMAIDKIRESGDVSEVEEAIDIIKSLSDTNPNYRRLIASMHGIPPLIVIVKQYRKMPGAWEKAMKLLLSIASLGDEYRLMMKDHGVIAALIQHLWKAEVENSLGLLLLHEITKVEGGRKAILELETKPLIIVAHAANGDSQENRLVAEKILDNLCRESPQVAITVAKYQAFHPLVNMMSPGEPLEIRAEMARAVVDLNLSDTSHSSLIDAGVLAPLLDLLQNGTRRSEQIAAATALLSLSARETNRVALCKAGAIPALVKFIAAGQQDLREAVMGTLANLATDHQAATEIDQEGAVYRLIEMLHLNQLGHEFALRTLQCMAKTSKTVRVTMREQKLGPYFLSLLRNTRVSTSCRAMTLSLLCHLTDDRDCRSCINLSRSDLDILLNFLGQPLQMEEHECILGVIDGVSKVANVDKTSLKTDKVLLVLVKFLEVGSMRCQEYAASALSILMNPSETSVERQLFIAKNGAIPLLTRLLREGSVRTKCSSAAVLGHLSQTTPQLTKSLSLPKRITSWFGIKLYQHCRVHSGKCSVKRTMCLVESGAALYLIRLLEEKEQPAEKALEALATLIPEEDSAKGLEFLVKNDIIPLLIAVLGKTDGLTNKAAKMIEQIFRDRRYRDEKYWHGAQQTLCLIIATGTGDARRAAALALEHLGLVPRGSTYTN</sequence>
<reference evidence="6" key="1">
    <citation type="submission" date="2016-03" db="EMBL/GenBank/DDBJ databases">
        <title>Mechanisms controlling the formation of the plant cell surface in tip-growing cells are functionally conserved among land plants.</title>
        <authorList>
            <person name="Honkanen S."/>
            <person name="Jones V.A."/>
            <person name="Morieri G."/>
            <person name="Champion C."/>
            <person name="Hetherington A.J."/>
            <person name="Kelly S."/>
            <person name="Saint-Marcoux D."/>
            <person name="Proust H."/>
            <person name="Prescott H."/>
            <person name="Dolan L."/>
        </authorList>
    </citation>
    <scope>NUCLEOTIDE SEQUENCE [LARGE SCALE GENOMIC DNA]</scope>
    <source>
        <tissue evidence="6">Whole gametophyte</tissue>
    </source>
</reference>
<evidence type="ECO:0000256" key="1">
    <source>
        <dbReference type="ARBA" id="ARBA00000900"/>
    </source>
</evidence>
<comment type="caution">
    <text evidence="6">The sequence shown here is derived from an EMBL/GenBank/DDBJ whole genome shotgun (WGS) entry which is preliminary data.</text>
</comment>